<accession>A0A382WKS1</accession>
<protein>
    <submittedName>
        <fullName evidence="1">Uncharacterized protein</fullName>
    </submittedName>
</protein>
<name>A0A382WKS1_9ZZZZ</name>
<proteinExistence type="predicted"/>
<evidence type="ECO:0000313" key="1">
    <source>
        <dbReference type="EMBL" id="SVD59372.1"/>
    </source>
</evidence>
<reference evidence="1" key="1">
    <citation type="submission" date="2018-05" db="EMBL/GenBank/DDBJ databases">
        <authorList>
            <person name="Lanie J.A."/>
            <person name="Ng W.-L."/>
            <person name="Kazmierczak K.M."/>
            <person name="Andrzejewski T.M."/>
            <person name="Davidsen T.M."/>
            <person name="Wayne K.J."/>
            <person name="Tettelin H."/>
            <person name="Glass J.I."/>
            <person name="Rusch D."/>
            <person name="Podicherti R."/>
            <person name="Tsui H.-C.T."/>
            <person name="Winkler M.E."/>
        </authorList>
    </citation>
    <scope>NUCLEOTIDE SEQUENCE</scope>
</reference>
<gene>
    <name evidence="1" type="ORF">METZ01_LOCUS412226</name>
</gene>
<feature type="non-terminal residue" evidence="1">
    <location>
        <position position="42"/>
    </location>
</feature>
<dbReference type="AlphaFoldDB" id="A0A382WKS1"/>
<dbReference type="EMBL" id="UINC01160619">
    <property type="protein sequence ID" value="SVD59372.1"/>
    <property type="molecule type" value="Genomic_DNA"/>
</dbReference>
<organism evidence="1">
    <name type="scientific">marine metagenome</name>
    <dbReference type="NCBI Taxonomy" id="408172"/>
    <lineage>
        <taxon>unclassified sequences</taxon>
        <taxon>metagenomes</taxon>
        <taxon>ecological metagenomes</taxon>
    </lineage>
</organism>
<sequence>MGNRAIETTTQRFALVSRLIARAFTQGLAPSGVGYGQVPVLL</sequence>